<organism evidence="1 2">
    <name type="scientific">Euphydryas editha</name>
    <name type="common">Edith's checkerspot</name>
    <dbReference type="NCBI Taxonomy" id="104508"/>
    <lineage>
        <taxon>Eukaryota</taxon>
        <taxon>Metazoa</taxon>
        <taxon>Ecdysozoa</taxon>
        <taxon>Arthropoda</taxon>
        <taxon>Hexapoda</taxon>
        <taxon>Insecta</taxon>
        <taxon>Pterygota</taxon>
        <taxon>Neoptera</taxon>
        <taxon>Endopterygota</taxon>
        <taxon>Lepidoptera</taxon>
        <taxon>Glossata</taxon>
        <taxon>Ditrysia</taxon>
        <taxon>Papilionoidea</taxon>
        <taxon>Nymphalidae</taxon>
        <taxon>Nymphalinae</taxon>
        <taxon>Euphydryas</taxon>
    </lineage>
</organism>
<dbReference type="AlphaFoldDB" id="A0AAU9UPR7"/>
<accession>A0AAU9UPR7</accession>
<dbReference type="EMBL" id="CAKOGL010000023">
    <property type="protein sequence ID" value="CAH2101380.1"/>
    <property type="molecule type" value="Genomic_DNA"/>
</dbReference>
<comment type="caution">
    <text evidence="1">The sequence shown here is derived from an EMBL/GenBank/DDBJ whole genome shotgun (WGS) entry which is preliminary data.</text>
</comment>
<gene>
    <name evidence="1" type="ORF">EEDITHA_LOCUS16143</name>
</gene>
<sequence>MDFVDSVNVIAELDVEYMETFLKDDLPKDSRGNTINLAVQALLYAVRPVIRSKTTVRTCREFLSNQLVKSPEMSQKHWLEKRYLFINIPTTLEEQQETMRRFRSISKGLAG</sequence>
<keyword evidence="2" id="KW-1185">Reference proteome</keyword>
<name>A0AAU9UPR7_EUPED</name>
<evidence type="ECO:0000313" key="1">
    <source>
        <dbReference type="EMBL" id="CAH2101380.1"/>
    </source>
</evidence>
<dbReference type="Proteomes" id="UP001153954">
    <property type="component" value="Unassembled WGS sequence"/>
</dbReference>
<evidence type="ECO:0000313" key="2">
    <source>
        <dbReference type="Proteomes" id="UP001153954"/>
    </source>
</evidence>
<protein>
    <submittedName>
        <fullName evidence="1">Uncharacterized protein</fullName>
    </submittedName>
</protein>
<reference evidence="1" key="1">
    <citation type="submission" date="2022-03" db="EMBL/GenBank/DDBJ databases">
        <authorList>
            <person name="Tunstrom K."/>
        </authorList>
    </citation>
    <scope>NUCLEOTIDE SEQUENCE</scope>
</reference>
<proteinExistence type="predicted"/>